<dbReference type="Pfam" id="PF07750">
    <property type="entry name" value="GcrA"/>
    <property type="match status" value="1"/>
</dbReference>
<dbReference type="EMBL" id="BARS01022591">
    <property type="protein sequence ID" value="GAG01809.1"/>
    <property type="molecule type" value="Genomic_DNA"/>
</dbReference>
<reference evidence="1" key="1">
    <citation type="journal article" date="2014" name="Front. Microbiol.">
        <title>High frequency of phylogenetically diverse reductive dehalogenase-homologous genes in deep subseafloor sedimentary metagenomes.</title>
        <authorList>
            <person name="Kawai M."/>
            <person name="Futagami T."/>
            <person name="Toyoda A."/>
            <person name="Takaki Y."/>
            <person name="Nishi S."/>
            <person name="Hori S."/>
            <person name="Arai W."/>
            <person name="Tsubouchi T."/>
            <person name="Morono Y."/>
            <person name="Uchiyama I."/>
            <person name="Ito T."/>
            <person name="Fujiyama A."/>
            <person name="Inagaki F."/>
            <person name="Takami H."/>
        </authorList>
    </citation>
    <scope>NUCLEOTIDE SEQUENCE</scope>
    <source>
        <strain evidence="1">Expedition CK06-06</strain>
    </source>
</reference>
<organism evidence="1">
    <name type="scientific">marine sediment metagenome</name>
    <dbReference type="NCBI Taxonomy" id="412755"/>
    <lineage>
        <taxon>unclassified sequences</taxon>
        <taxon>metagenomes</taxon>
        <taxon>ecological metagenomes</taxon>
    </lineage>
</organism>
<comment type="caution">
    <text evidence="1">The sequence shown here is derived from an EMBL/GenBank/DDBJ whole genome shotgun (WGS) entry which is preliminary data.</text>
</comment>
<dbReference type="AlphaFoldDB" id="X0U7M7"/>
<feature type="non-terminal residue" evidence="1">
    <location>
        <position position="1"/>
    </location>
</feature>
<name>X0U7M7_9ZZZZ</name>
<gene>
    <name evidence="1" type="ORF">S01H1_36100</name>
</gene>
<evidence type="ECO:0000313" key="1">
    <source>
        <dbReference type="EMBL" id="GAG01809.1"/>
    </source>
</evidence>
<evidence type="ECO:0008006" key="2">
    <source>
        <dbReference type="Google" id="ProtNLM"/>
    </source>
</evidence>
<dbReference type="InterPro" id="IPR011681">
    <property type="entry name" value="GcrA"/>
</dbReference>
<accession>X0U7M7</accession>
<protein>
    <recommendedName>
        <fullName evidence="2">GcrA cell cycle regulator</fullName>
    </recommendedName>
</protein>
<proteinExistence type="predicted"/>
<sequence>PIGDPQVAGFHFCGKRKQDGHPYCEFHVRRASTPGRARVMTYRPRDAA</sequence>